<dbReference type="PANTHER" id="PTHR34980">
    <property type="entry name" value="INNER MEMBRANE PROTEIN-RELATED-RELATED"/>
    <property type="match status" value="1"/>
</dbReference>
<keyword evidence="2" id="KW-0472">Membrane</keyword>
<protein>
    <submittedName>
        <fullName evidence="3">Uncharacterized membrane protein YhaH (DUF805 family)</fullName>
    </submittedName>
</protein>
<evidence type="ECO:0000256" key="2">
    <source>
        <dbReference type="SAM" id="Phobius"/>
    </source>
</evidence>
<accession>A0A7W5JRN4</accession>
<reference evidence="3 4" key="1">
    <citation type="submission" date="2020-08" db="EMBL/GenBank/DDBJ databases">
        <title>Sequencing the genomes of 1000 actinobacteria strains.</title>
        <authorList>
            <person name="Klenk H.-P."/>
        </authorList>
    </citation>
    <scope>NUCLEOTIDE SEQUENCE [LARGE SCALE GENOMIC DNA]</scope>
    <source>
        <strain evidence="3 4">DSM 11053</strain>
    </source>
</reference>
<dbReference type="GO" id="GO:0005886">
    <property type="term" value="C:plasma membrane"/>
    <property type="evidence" value="ECO:0007669"/>
    <property type="project" value="TreeGrafter"/>
</dbReference>
<keyword evidence="4" id="KW-1185">Reference proteome</keyword>
<dbReference type="RefSeq" id="WP_183335756.1">
    <property type="nucleotide sequence ID" value="NZ_JACHZG010000001.1"/>
</dbReference>
<dbReference type="Proteomes" id="UP000565572">
    <property type="component" value="Unassembled WGS sequence"/>
</dbReference>
<organism evidence="3 4">
    <name type="scientific">Microlunatus antarcticus</name>
    <dbReference type="NCBI Taxonomy" id="53388"/>
    <lineage>
        <taxon>Bacteria</taxon>
        <taxon>Bacillati</taxon>
        <taxon>Actinomycetota</taxon>
        <taxon>Actinomycetes</taxon>
        <taxon>Propionibacteriales</taxon>
        <taxon>Propionibacteriaceae</taxon>
        <taxon>Microlunatus</taxon>
    </lineage>
</organism>
<proteinExistence type="predicted"/>
<evidence type="ECO:0000313" key="3">
    <source>
        <dbReference type="EMBL" id="MBB3325079.1"/>
    </source>
</evidence>
<evidence type="ECO:0000313" key="4">
    <source>
        <dbReference type="Proteomes" id="UP000565572"/>
    </source>
</evidence>
<dbReference type="SUPFAM" id="SSF81995">
    <property type="entry name" value="beta-sandwich domain of Sec23/24"/>
    <property type="match status" value="1"/>
</dbReference>
<gene>
    <name evidence="3" type="ORF">FHX39_000023</name>
</gene>
<feature type="transmembrane region" description="Helical" evidence="2">
    <location>
        <begin position="182"/>
        <end position="204"/>
    </location>
</feature>
<dbReference type="EMBL" id="JACHZG010000001">
    <property type="protein sequence ID" value="MBB3325079.1"/>
    <property type="molecule type" value="Genomic_DNA"/>
</dbReference>
<dbReference type="AlphaFoldDB" id="A0A7W5JRN4"/>
<feature type="transmembrane region" description="Helical" evidence="2">
    <location>
        <begin position="101"/>
        <end position="121"/>
    </location>
</feature>
<sequence length="217" mass="24364">MSDPYGQQPPQDPYGQQPPQQPYGQQPPQQPYGQQPQQDPYGQQPQPYGQPQQPYGQQPYGQVGEVPLSQPLYGATIKQSAVRFFKKYATFSGRASRSEFWWWYLIAVVVSLVLNLINRALAGPAPLPGDLTTEADVSRYFMDSFAYSMKSSIASIIFSLATFVGLLALSARRLHDTNRSGWWYLIILVPIVGFIILIVFWASAPKPEGQRYDRATA</sequence>
<name>A0A7W5JRN4_9ACTN</name>
<keyword evidence="2" id="KW-1133">Transmembrane helix</keyword>
<dbReference type="Pfam" id="PF05656">
    <property type="entry name" value="DUF805"/>
    <property type="match status" value="1"/>
</dbReference>
<dbReference type="PANTHER" id="PTHR34980:SF2">
    <property type="entry name" value="INNER MEMBRANE PROTEIN YHAH-RELATED"/>
    <property type="match status" value="1"/>
</dbReference>
<comment type="caution">
    <text evidence="3">The sequence shown here is derived from an EMBL/GenBank/DDBJ whole genome shotgun (WGS) entry which is preliminary data.</text>
</comment>
<keyword evidence="2" id="KW-0812">Transmembrane</keyword>
<feature type="transmembrane region" description="Helical" evidence="2">
    <location>
        <begin position="152"/>
        <end position="170"/>
    </location>
</feature>
<dbReference type="InterPro" id="IPR008523">
    <property type="entry name" value="DUF805"/>
</dbReference>
<feature type="region of interest" description="Disordered" evidence="1">
    <location>
        <begin position="1"/>
        <end position="61"/>
    </location>
</feature>
<evidence type="ECO:0000256" key="1">
    <source>
        <dbReference type="SAM" id="MobiDB-lite"/>
    </source>
</evidence>